<dbReference type="PROSITE" id="PS00550">
    <property type="entry name" value="HEMERYTHRINS"/>
    <property type="match status" value="1"/>
</dbReference>
<evidence type="ECO:0000259" key="5">
    <source>
        <dbReference type="Pfam" id="PF01814"/>
    </source>
</evidence>
<organism evidence="6 7">
    <name type="scientific">Thiorhodococcus minor</name>
    <dbReference type="NCBI Taxonomy" id="57489"/>
    <lineage>
        <taxon>Bacteria</taxon>
        <taxon>Pseudomonadati</taxon>
        <taxon>Pseudomonadota</taxon>
        <taxon>Gammaproteobacteria</taxon>
        <taxon>Chromatiales</taxon>
        <taxon>Chromatiaceae</taxon>
        <taxon>Thiorhodococcus</taxon>
    </lineage>
</organism>
<dbReference type="CDD" id="cd12107">
    <property type="entry name" value="Hemerythrin"/>
    <property type="match status" value="1"/>
</dbReference>
<evidence type="ECO:0000313" key="7">
    <source>
        <dbReference type="Proteomes" id="UP000483379"/>
    </source>
</evidence>
<comment type="caution">
    <text evidence="6">The sequence shown here is derived from an EMBL/GenBank/DDBJ whole genome shotgun (WGS) entry which is preliminary data.</text>
</comment>
<dbReference type="Gene3D" id="1.20.120.50">
    <property type="entry name" value="Hemerythrin-like"/>
    <property type="match status" value="1"/>
</dbReference>
<comment type="similarity">
    <text evidence="1">Belongs to the hemerythrin family.</text>
</comment>
<evidence type="ECO:0000256" key="3">
    <source>
        <dbReference type="ARBA" id="ARBA00022723"/>
    </source>
</evidence>
<reference evidence="6 7" key="1">
    <citation type="submission" date="2020-02" db="EMBL/GenBank/DDBJ databases">
        <title>Genome sequences of Thiorhodococcus mannitoliphagus and Thiorhodococcus minor, purple sulfur photosynthetic bacteria in the gammaproteobacterial family, Chromatiaceae.</title>
        <authorList>
            <person name="Aviles F.A."/>
            <person name="Meyer T.E."/>
            <person name="Kyndt J.A."/>
        </authorList>
    </citation>
    <scope>NUCLEOTIDE SEQUENCE [LARGE SCALE GENOMIC DNA]</scope>
    <source>
        <strain evidence="6 7">DSM 11518</strain>
    </source>
</reference>
<dbReference type="EMBL" id="JAAIJQ010000003">
    <property type="protein sequence ID" value="NEV60621.1"/>
    <property type="molecule type" value="Genomic_DNA"/>
</dbReference>
<evidence type="ECO:0000256" key="4">
    <source>
        <dbReference type="ARBA" id="ARBA00023004"/>
    </source>
</evidence>
<evidence type="ECO:0000256" key="2">
    <source>
        <dbReference type="ARBA" id="ARBA00022621"/>
    </source>
</evidence>
<name>A0A6M0JUM5_9GAMM</name>
<keyword evidence="3" id="KW-0479">Metal-binding</keyword>
<dbReference type="PANTHER" id="PTHR37164:SF1">
    <property type="entry name" value="BACTERIOHEMERYTHRIN"/>
    <property type="match status" value="1"/>
</dbReference>
<sequence>MALIEDFEERYLLGVPAMDRNHRELVDLVNRMAEASSAAFAYLFNEMVQHTHAHFAAEEVMMRETGFSATEEHRTEHRRVLGEMDWFGSRLQKGHVALARSYVVEQLPSWFAQHAVTMDSALAAHVTANAGRSSG</sequence>
<dbReference type="GO" id="GO:0046872">
    <property type="term" value="F:metal ion binding"/>
    <property type="evidence" value="ECO:0007669"/>
    <property type="project" value="UniProtKB-KW"/>
</dbReference>
<dbReference type="Pfam" id="PF01814">
    <property type="entry name" value="Hemerythrin"/>
    <property type="match status" value="1"/>
</dbReference>
<gene>
    <name evidence="6" type="ORF">G3446_01720</name>
</gene>
<keyword evidence="2" id="KW-0561">Oxygen transport</keyword>
<dbReference type="GO" id="GO:0005344">
    <property type="term" value="F:oxygen carrier activity"/>
    <property type="evidence" value="ECO:0007669"/>
    <property type="project" value="UniProtKB-KW"/>
</dbReference>
<protein>
    <submittedName>
        <fullName evidence="6">Hemerythrin family protein</fullName>
    </submittedName>
</protein>
<evidence type="ECO:0000313" key="6">
    <source>
        <dbReference type="EMBL" id="NEV60621.1"/>
    </source>
</evidence>
<dbReference type="InterPro" id="IPR050669">
    <property type="entry name" value="Hemerythrin"/>
</dbReference>
<dbReference type="InterPro" id="IPR016131">
    <property type="entry name" value="Haemerythrin_Fe_BS"/>
</dbReference>
<dbReference type="InterPro" id="IPR035938">
    <property type="entry name" value="Hemerythrin-like_sf"/>
</dbReference>
<keyword evidence="7" id="KW-1185">Reference proteome</keyword>
<dbReference type="AlphaFoldDB" id="A0A6M0JUM5"/>
<dbReference type="SUPFAM" id="SSF47188">
    <property type="entry name" value="Hemerythrin-like"/>
    <property type="match status" value="1"/>
</dbReference>
<accession>A0A6M0JUM5</accession>
<dbReference type="RefSeq" id="WP_164450670.1">
    <property type="nucleotide sequence ID" value="NZ_JAAIJQ010000003.1"/>
</dbReference>
<proteinExistence type="inferred from homology"/>
<dbReference type="NCBIfam" id="TIGR02481">
    <property type="entry name" value="hemeryth_dom"/>
    <property type="match status" value="1"/>
</dbReference>
<dbReference type="PANTHER" id="PTHR37164">
    <property type="entry name" value="BACTERIOHEMERYTHRIN"/>
    <property type="match status" value="1"/>
</dbReference>
<evidence type="ECO:0000256" key="1">
    <source>
        <dbReference type="ARBA" id="ARBA00010587"/>
    </source>
</evidence>
<keyword evidence="2" id="KW-0813">Transport</keyword>
<dbReference type="InterPro" id="IPR012827">
    <property type="entry name" value="Hemerythrin_metal-bd"/>
</dbReference>
<feature type="domain" description="Hemerythrin-like" evidence="5">
    <location>
        <begin position="14"/>
        <end position="123"/>
    </location>
</feature>
<dbReference type="InterPro" id="IPR012312">
    <property type="entry name" value="Hemerythrin-like"/>
</dbReference>
<keyword evidence="4" id="KW-0408">Iron</keyword>
<dbReference type="Proteomes" id="UP000483379">
    <property type="component" value="Unassembled WGS sequence"/>
</dbReference>